<evidence type="ECO:0000256" key="4">
    <source>
        <dbReference type="ARBA" id="ARBA00022736"/>
    </source>
</evidence>
<accession>A0A239YE68</accession>
<dbReference type="PANTHER" id="PTHR39340:SF1">
    <property type="entry name" value="SULFOFRUCTOSEPHOSPHATE ALDOLASE"/>
    <property type="match status" value="1"/>
</dbReference>
<dbReference type="InterPro" id="IPR013785">
    <property type="entry name" value="Aldolase_TIM"/>
</dbReference>
<protein>
    <recommendedName>
        <fullName evidence="6">Tagatose 1,6-diphosphate aldolase</fullName>
        <ecNumber evidence="6">4.1.2.40</ecNumber>
    </recommendedName>
    <alternativeName>
        <fullName evidence="6">D-tagatose-1,6-bisphosphate aldolase</fullName>
    </alternativeName>
    <alternativeName>
        <fullName evidence="6">Tagatose-bisphosphate aldolase</fullName>
    </alternativeName>
</protein>
<comment type="pathway">
    <text evidence="2 6">Carbohydrate metabolism; D-tagatose 6-phosphate degradation; D-glyceraldehyde 3-phosphate and glycerone phosphate from D-tagatose 6-phosphate: step 2/2.</text>
</comment>
<dbReference type="SUPFAM" id="SSF51569">
    <property type="entry name" value="Aldolase"/>
    <property type="match status" value="1"/>
</dbReference>
<evidence type="ECO:0000256" key="1">
    <source>
        <dbReference type="ARBA" id="ARBA00000567"/>
    </source>
</evidence>
<dbReference type="InterPro" id="IPR050552">
    <property type="entry name" value="LacD_aldolase"/>
</dbReference>
<dbReference type="UniPathway" id="UPA00704">
    <property type="reaction ID" value="UER00716"/>
</dbReference>
<keyword evidence="4 6" id="KW-0423">Lactose metabolism</keyword>
<dbReference type="SMART" id="SM01133">
    <property type="entry name" value="DeoC"/>
    <property type="match status" value="1"/>
</dbReference>
<dbReference type="KEGG" id="sste:SAMEA4384403_0250"/>
<dbReference type="PANTHER" id="PTHR39340">
    <property type="entry name" value="SULFOFRUCTOSEPHOSPHATE ALDOLASE"/>
    <property type="match status" value="1"/>
</dbReference>
<dbReference type="InterPro" id="IPR002915">
    <property type="entry name" value="DeoC/FbaB/LacD_aldolase"/>
</dbReference>
<evidence type="ECO:0000256" key="5">
    <source>
        <dbReference type="ARBA" id="ARBA00023239"/>
    </source>
</evidence>
<dbReference type="AlphaFoldDB" id="A0A239YE68"/>
<evidence type="ECO:0000256" key="2">
    <source>
        <dbReference type="ARBA" id="ARBA00005191"/>
    </source>
</evidence>
<dbReference type="EC" id="4.1.2.40" evidence="6"/>
<evidence type="ECO:0000256" key="3">
    <source>
        <dbReference type="ARBA" id="ARBA00008679"/>
    </source>
</evidence>
<dbReference type="GO" id="GO:0009024">
    <property type="term" value="F:tagatose-6-phosphate kinase activity"/>
    <property type="evidence" value="ECO:0007669"/>
    <property type="project" value="InterPro"/>
</dbReference>
<dbReference type="OrthoDB" id="106309at2"/>
<dbReference type="GO" id="GO:0009025">
    <property type="term" value="F:tagatose-bisphosphate aldolase activity"/>
    <property type="evidence" value="ECO:0007669"/>
    <property type="project" value="UniProtKB-UniRule"/>
</dbReference>
<dbReference type="NCBIfam" id="NF009498">
    <property type="entry name" value="PRK12858.1"/>
    <property type="match status" value="1"/>
</dbReference>
<dbReference type="Gene3D" id="3.20.20.70">
    <property type="entry name" value="Aldolase class I"/>
    <property type="match status" value="1"/>
</dbReference>
<evidence type="ECO:0000256" key="6">
    <source>
        <dbReference type="HAMAP-Rule" id="MF_00734"/>
    </source>
</evidence>
<proteinExistence type="inferred from homology"/>
<comment type="similarity">
    <text evidence="3 6">Belongs to the aldolase LacD family.</text>
</comment>
<organism evidence="7 8">
    <name type="scientific">Mammaliicoccus stepanovicii</name>
    <dbReference type="NCBI Taxonomy" id="643214"/>
    <lineage>
        <taxon>Bacteria</taxon>
        <taxon>Bacillati</taxon>
        <taxon>Bacillota</taxon>
        <taxon>Bacilli</taxon>
        <taxon>Bacillales</taxon>
        <taxon>Staphylococcaceae</taxon>
        <taxon>Mammaliicoccus</taxon>
    </lineage>
</organism>
<dbReference type="RefSeq" id="WP_095085616.1">
    <property type="nucleotide sequence ID" value="NZ_BMDM01000007.1"/>
</dbReference>
<comment type="catalytic activity">
    <reaction evidence="1 6">
        <text>D-tagatofuranose 1,6-bisphosphate = D-glyceraldehyde 3-phosphate + dihydroxyacetone phosphate</text>
        <dbReference type="Rhea" id="RHEA:22948"/>
        <dbReference type="ChEBI" id="CHEBI:57642"/>
        <dbReference type="ChEBI" id="CHEBI:58694"/>
        <dbReference type="ChEBI" id="CHEBI:59776"/>
        <dbReference type="EC" id="4.1.2.40"/>
    </reaction>
</comment>
<gene>
    <name evidence="6 7" type="primary">lacD</name>
    <name evidence="7" type="ORF">SAMEA4384403_00250</name>
</gene>
<reference evidence="7 8" key="1">
    <citation type="submission" date="2017-06" db="EMBL/GenBank/DDBJ databases">
        <authorList>
            <consortium name="Pathogen Informatics"/>
        </authorList>
    </citation>
    <scope>NUCLEOTIDE SEQUENCE [LARGE SCALE GENOMIC DNA]</scope>
    <source>
        <strain evidence="7 8">NCTC13839</strain>
    </source>
</reference>
<evidence type="ECO:0000313" key="7">
    <source>
        <dbReference type="EMBL" id="SNV56518.1"/>
    </source>
</evidence>
<dbReference type="GO" id="GO:2001059">
    <property type="term" value="P:D-tagatose 6-phosphate catabolic process"/>
    <property type="evidence" value="ECO:0007669"/>
    <property type="project" value="UniProtKB-UniRule"/>
</dbReference>
<dbReference type="Proteomes" id="UP000242084">
    <property type="component" value="Chromosome 1"/>
</dbReference>
<dbReference type="GO" id="GO:1902777">
    <property type="term" value="P:6-sulfoquinovose(1-) catabolic process"/>
    <property type="evidence" value="ECO:0007669"/>
    <property type="project" value="TreeGrafter"/>
</dbReference>
<dbReference type="GO" id="GO:0061595">
    <property type="term" value="F:6-deoxy-6-sulfofructose-1-phosphate aldolase activity"/>
    <property type="evidence" value="ECO:0007669"/>
    <property type="project" value="TreeGrafter"/>
</dbReference>
<dbReference type="Pfam" id="PF01791">
    <property type="entry name" value="DeoC"/>
    <property type="match status" value="1"/>
</dbReference>
<sequence>MTNKNISKLVSDNGIFAAVAVDQRGAMKRLLGDEGTEENISLFKKLVSEVLSPAGSSILLDPEFGEEGIQAKSKDAGLILAYEQTGYDKSEVGRLPRLVEGLTAHRLKEMGADGVKVLIYYDVDESDEINNKKKQFVEEIGKELVEESLPFLLEILTYDEKIGDEKGKEFAKVRPHKVIEAMKVFNEPRFNIDVIKVETPLNMNFVEGFTSDYIHNKSEAQAFFKEQDSISEIPYIYLSGGLNAQQFMDTLEFAKNSGAKFNGVLCGRATWKDGTAELKNHGEEAARTWLKTQGLQNLESLNEVIQNTATPIR</sequence>
<dbReference type="HAMAP" id="MF_00734">
    <property type="entry name" value="LacD"/>
    <property type="match status" value="1"/>
</dbReference>
<name>A0A239YE68_9STAP</name>
<dbReference type="InterPro" id="IPR005927">
    <property type="entry name" value="Tag_1.6-dipho_adolase"/>
</dbReference>
<dbReference type="GO" id="GO:0019512">
    <property type="term" value="P:lactose catabolic process via tagatose-6-phosphate"/>
    <property type="evidence" value="ECO:0007669"/>
    <property type="project" value="InterPro"/>
</dbReference>
<keyword evidence="5 6" id="KW-0456">Lyase</keyword>
<evidence type="ECO:0000313" key="8">
    <source>
        <dbReference type="Proteomes" id="UP000242084"/>
    </source>
</evidence>
<dbReference type="EMBL" id="LT906462">
    <property type="protein sequence ID" value="SNV56518.1"/>
    <property type="molecule type" value="Genomic_DNA"/>
</dbReference>
<keyword evidence="8" id="KW-1185">Reference proteome</keyword>